<reference evidence="3" key="1">
    <citation type="submission" date="2020-02" db="EMBL/GenBank/DDBJ databases">
        <authorList>
            <person name="Meier V. D."/>
        </authorList>
    </citation>
    <scope>NUCLEOTIDE SEQUENCE</scope>
    <source>
        <strain evidence="3">AVDCRST_MAG64</strain>
    </source>
</reference>
<feature type="domain" description="Peptidase M16 C-terminal" evidence="2">
    <location>
        <begin position="4"/>
        <end position="101"/>
    </location>
</feature>
<dbReference type="Pfam" id="PF05193">
    <property type="entry name" value="Peptidase_M16_C"/>
    <property type="match status" value="1"/>
</dbReference>
<dbReference type="InterPro" id="IPR011249">
    <property type="entry name" value="Metalloenz_LuxS/M16"/>
</dbReference>
<dbReference type="SUPFAM" id="SSF63411">
    <property type="entry name" value="LuxS/MPP-like metallohydrolase"/>
    <property type="match status" value="1"/>
</dbReference>
<dbReference type="EMBL" id="CADCUQ010000546">
    <property type="protein sequence ID" value="CAA9413441.1"/>
    <property type="molecule type" value="Genomic_DNA"/>
</dbReference>
<gene>
    <name evidence="3" type="ORF">AVDCRST_MAG64-2458</name>
</gene>
<feature type="region of interest" description="Disordered" evidence="1">
    <location>
        <begin position="186"/>
        <end position="219"/>
    </location>
</feature>
<feature type="non-terminal residue" evidence="3">
    <location>
        <position position="1"/>
    </location>
</feature>
<accession>A0A6J4PG09</accession>
<protein>
    <recommendedName>
        <fullName evidence="2">Peptidase M16 C-terminal domain-containing protein</fullName>
    </recommendedName>
</protein>
<dbReference type="AlphaFoldDB" id="A0A6J4PG09"/>
<name>A0A6J4PG09_9BACT</name>
<evidence type="ECO:0000259" key="2">
    <source>
        <dbReference type="Pfam" id="PF05193"/>
    </source>
</evidence>
<dbReference type="InterPro" id="IPR007863">
    <property type="entry name" value="Peptidase_M16_C"/>
</dbReference>
<dbReference type="GO" id="GO:0046872">
    <property type="term" value="F:metal ion binding"/>
    <property type="evidence" value="ECO:0007669"/>
    <property type="project" value="InterPro"/>
</dbReference>
<evidence type="ECO:0000313" key="3">
    <source>
        <dbReference type="EMBL" id="CAA9413441.1"/>
    </source>
</evidence>
<sequence>VVRMAVRAYDVRSEDAYAGRLASQILTSGVESRLNKYVRSERGLSYGVHGVFQPNRHGGVFAAGTDGAIETAAESAEAIFKVLEGMRAENVTPKELREAQTRTIGLQLMSMQTIQQQAALRVEALLNGFPADYYDAYPEKISAVTAERLRAVVNQYVDPAKFTMVVVAPAEKVKAQLEKVGEVRVVPMPAKRDGEGGDQPAGGKPGPAKQGGAGEKKGG</sequence>
<evidence type="ECO:0000256" key="1">
    <source>
        <dbReference type="SAM" id="MobiDB-lite"/>
    </source>
</evidence>
<dbReference type="Gene3D" id="3.30.830.10">
    <property type="entry name" value="Metalloenzyme, LuxS/M16 peptidase-like"/>
    <property type="match status" value="1"/>
</dbReference>
<proteinExistence type="predicted"/>
<organism evidence="3">
    <name type="scientific">uncultured Phycisphaerae bacterium</name>
    <dbReference type="NCBI Taxonomy" id="904963"/>
    <lineage>
        <taxon>Bacteria</taxon>
        <taxon>Pseudomonadati</taxon>
        <taxon>Planctomycetota</taxon>
        <taxon>Phycisphaerae</taxon>
        <taxon>environmental samples</taxon>
    </lineage>
</organism>
<feature type="compositionally biased region" description="Gly residues" evidence="1">
    <location>
        <begin position="197"/>
        <end position="213"/>
    </location>
</feature>